<proteinExistence type="predicted"/>
<protein>
    <recommendedName>
        <fullName evidence="3">Regulator component</fullName>
    </recommendedName>
</protein>
<dbReference type="Proteomes" id="UP001596200">
    <property type="component" value="Unassembled WGS sequence"/>
</dbReference>
<keyword evidence="2" id="KW-1185">Reference proteome</keyword>
<gene>
    <name evidence="1" type="ORF">ACFP1B_37430</name>
</gene>
<evidence type="ECO:0008006" key="3">
    <source>
        <dbReference type="Google" id="ProtNLM"/>
    </source>
</evidence>
<organism evidence="1 2">
    <name type="scientific">Streptomyces pulveraceus</name>
    <dbReference type="NCBI Taxonomy" id="68258"/>
    <lineage>
        <taxon>Bacteria</taxon>
        <taxon>Bacillati</taxon>
        <taxon>Actinomycetota</taxon>
        <taxon>Actinomycetes</taxon>
        <taxon>Kitasatosporales</taxon>
        <taxon>Streptomycetaceae</taxon>
        <taxon>Streptomyces</taxon>
    </lineage>
</organism>
<comment type="caution">
    <text evidence="1">The sequence shown here is derived from an EMBL/GenBank/DDBJ whole genome shotgun (WGS) entry which is preliminary data.</text>
</comment>
<dbReference type="RefSeq" id="WP_344510067.1">
    <property type="nucleotide sequence ID" value="NZ_BAAATU010000010.1"/>
</dbReference>
<accession>A0ABW1GW45</accession>
<name>A0ABW1GW45_9ACTN</name>
<evidence type="ECO:0000313" key="1">
    <source>
        <dbReference type="EMBL" id="MFC5919079.1"/>
    </source>
</evidence>
<dbReference type="EMBL" id="JBHSPU010000060">
    <property type="protein sequence ID" value="MFC5919079.1"/>
    <property type="molecule type" value="Genomic_DNA"/>
</dbReference>
<reference evidence="2" key="1">
    <citation type="journal article" date="2019" name="Int. J. Syst. Evol. Microbiol.">
        <title>The Global Catalogue of Microorganisms (GCM) 10K type strain sequencing project: providing services to taxonomists for standard genome sequencing and annotation.</title>
        <authorList>
            <consortium name="The Broad Institute Genomics Platform"/>
            <consortium name="The Broad Institute Genome Sequencing Center for Infectious Disease"/>
            <person name="Wu L."/>
            <person name="Ma J."/>
        </authorList>
    </citation>
    <scope>NUCLEOTIDE SEQUENCE [LARGE SCALE GENOMIC DNA]</scope>
    <source>
        <strain evidence="2">JCM 4147</strain>
    </source>
</reference>
<evidence type="ECO:0000313" key="2">
    <source>
        <dbReference type="Proteomes" id="UP001596200"/>
    </source>
</evidence>
<sequence length="127" mass="14156">MPTPIARTEACGLWLSTETDDHIFFETRTSPLHQEHIVLHEIGHLLFDHQMLGDGDHAGIGALLPDLSPRLVQRLLARTNYSTRQEQEAEMLASLIRTHAAARGRGRGPQRCATTERAELALGITRD</sequence>